<dbReference type="Proteomes" id="UP000593563">
    <property type="component" value="Unassembled WGS sequence"/>
</dbReference>
<keyword evidence="3" id="KW-0106">Calcium</keyword>
<keyword evidence="2" id="KW-0677">Repeat</keyword>
<dbReference type="SUPFAM" id="SSF47473">
    <property type="entry name" value="EF-hand"/>
    <property type="match status" value="1"/>
</dbReference>
<evidence type="ECO:0000256" key="2">
    <source>
        <dbReference type="ARBA" id="ARBA00022737"/>
    </source>
</evidence>
<organism evidence="5 6">
    <name type="scientific">Apium graveolens</name>
    <name type="common">Celery</name>
    <dbReference type="NCBI Taxonomy" id="4045"/>
    <lineage>
        <taxon>Eukaryota</taxon>
        <taxon>Viridiplantae</taxon>
        <taxon>Streptophyta</taxon>
        <taxon>Embryophyta</taxon>
        <taxon>Tracheophyta</taxon>
        <taxon>Spermatophyta</taxon>
        <taxon>Magnoliopsida</taxon>
        <taxon>eudicotyledons</taxon>
        <taxon>Gunneridae</taxon>
        <taxon>Pentapetalae</taxon>
        <taxon>asterids</taxon>
        <taxon>campanulids</taxon>
        <taxon>Apiales</taxon>
        <taxon>Apiaceae</taxon>
        <taxon>Apioideae</taxon>
        <taxon>apioid superclade</taxon>
        <taxon>Apieae</taxon>
        <taxon>Apium</taxon>
    </lineage>
</organism>
<evidence type="ECO:0000313" key="6">
    <source>
        <dbReference type="Proteomes" id="UP000593563"/>
    </source>
</evidence>
<evidence type="ECO:0000259" key="4">
    <source>
        <dbReference type="PROSITE" id="PS50222"/>
    </source>
</evidence>
<feature type="domain" description="EF-hand" evidence="4">
    <location>
        <begin position="168"/>
        <end position="202"/>
    </location>
</feature>
<sequence length="202" mass="22976">MSNPISVGGIIFMGIKSASLTSLVSFSVLFMLLCCLIELYDDIYSSIVRPALEFFFVTQKCSAQSPNVKKPLIASAQSNGDDQDYRNTKWMLREEVEMVMKRLGLSCNPSCEKKDKFSYNEIANMFNVDEPSLGEVQQAFVLFDENHDGFIDEAELDSVLKRLGLREFSRTECQRMISIYDRNGDGLIDFLEFCKLVEDSFC</sequence>
<keyword evidence="6" id="KW-1185">Reference proteome</keyword>
<dbReference type="InterPro" id="IPR039647">
    <property type="entry name" value="EF_hand_pair_protein_CML-like"/>
</dbReference>
<feature type="domain" description="EF-hand" evidence="4">
    <location>
        <begin position="131"/>
        <end position="166"/>
    </location>
</feature>
<dbReference type="PANTHER" id="PTHR10891">
    <property type="entry name" value="EF-HAND CALCIUM-BINDING DOMAIN CONTAINING PROTEIN"/>
    <property type="match status" value="1"/>
</dbReference>
<dbReference type="SMART" id="SM00054">
    <property type="entry name" value="EFh"/>
    <property type="match status" value="2"/>
</dbReference>
<dbReference type="InterPro" id="IPR011992">
    <property type="entry name" value="EF-hand-dom_pair"/>
</dbReference>
<gene>
    <name evidence="5" type="ORF">AG4045_016914</name>
</gene>
<proteinExistence type="predicted"/>
<dbReference type="InterPro" id="IPR018247">
    <property type="entry name" value="EF_Hand_1_Ca_BS"/>
</dbReference>
<dbReference type="CDD" id="cd00051">
    <property type="entry name" value="EFh"/>
    <property type="match status" value="1"/>
</dbReference>
<dbReference type="EMBL" id="WRXP01001443">
    <property type="protein sequence ID" value="KAF1002319.1"/>
    <property type="molecule type" value="Genomic_DNA"/>
</dbReference>
<name>A0A6L5B9C5_APIGR</name>
<keyword evidence="1" id="KW-0479">Metal-binding</keyword>
<dbReference type="Gene3D" id="1.10.238.10">
    <property type="entry name" value="EF-hand"/>
    <property type="match status" value="1"/>
</dbReference>
<dbReference type="GO" id="GO:0005509">
    <property type="term" value="F:calcium ion binding"/>
    <property type="evidence" value="ECO:0007669"/>
    <property type="project" value="InterPro"/>
</dbReference>
<protein>
    <recommendedName>
        <fullName evidence="4">EF-hand domain-containing protein</fullName>
    </recommendedName>
</protein>
<dbReference type="AlphaFoldDB" id="A0A6L5B9C5"/>
<evidence type="ECO:0000256" key="1">
    <source>
        <dbReference type="ARBA" id="ARBA00022723"/>
    </source>
</evidence>
<dbReference type="Pfam" id="PF13499">
    <property type="entry name" value="EF-hand_7"/>
    <property type="match status" value="1"/>
</dbReference>
<dbReference type="InterPro" id="IPR002048">
    <property type="entry name" value="EF_hand_dom"/>
</dbReference>
<evidence type="ECO:0000313" key="5">
    <source>
        <dbReference type="EMBL" id="KAF1002319.1"/>
    </source>
</evidence>
<evidence type="ECO:0000256" key="3">
    <source>
        <dbReference type="ARBA" id="ARBA00022837"/>
    </source>
</evidence>
<reference evidence="5" key="1">
    <citation type="submission" date="2020-01" db="EMBL/GenBank/DDBJ databases">
        <title>The Celery Genome Sequence Reveals Sequential Paleo-tetraploidization, Resistance Gene Elimination, Karyotype Evolution, and Functional Innovation in Apiales.</title>
        <authorList>
            <person name="Song X."/>
        </authorList>
    </citation>
    <scope>NUCLEOTIDE SEQUENCE</scope>
    <source>
        <tissue evidence="5">Leaf</tissue>
    </source>
</reference>
<dbReference type="PROSITE" id="PS50222">
    <property type="entry name" value="EF_HAND_2"/>
    <property type="match status" value="2"/>
</dbReference>
<comment type="caution">
    <text evidence="5">The sequence shown here is derived from an EMBL/GenBank/DDBJ whole genome shotgun (WGS) entry which is preliminary data.</text>
</comment>
<accession>A0A6L5B9C5</accession>
<dbReference type="PROSITE" id="PS00018">
    <property type="entry name" value="EF_HAND_1"/>
    <property type="match status" value="2"/>
</dbReference>